<dbReference type="STRING" id="1544413.Clow_00919"/>
<proteinExistence type="predicted"/>
<keyword evidence="1" id="KW-1133">Transmembrane helix</keyword>
<dbReference type="Proteomes" id="UP000050488">
    <property type="component" value="Unassembled WGS sequence"/>
</dbReference>
<organism evidence="2 3">
    <name type="scientific">Corynebacterium lowii</name>
    <dbReference type="NCBI Taxonomy" id="1544413"/>
    <lineage>
        <taxon>Bacteria</taxon>
        <taxon>Bacillati</taxon>
        <taxon>Actinomycetota</taxon>
        <taxon>Actinomycetes</taxon>
        <taxon>Mycobacteriales</taxon>
        <taxon>Corynebacteriaceae</taxon>
        <taxon>Corynebacterium</taxon>
    </lineage>
</organism>
<protein>
    <recommendedName>
        <fullName evidence="4">DUF2567 domain-containing protein</fullName>
    </recommendedName>
</protein>
<keyword evidence="1" id="KW-0812">Transmembrane</keyword>
<dbReference type="PATRIC" id="fig|1544413.3.peg.925"/>
<evidence type="ECO:0000256" key="1">
    <source>
        <dbReference type="SAM" id="Phobius"/>
    </source>
</evidence>
<feature type="transmembrane region" description="Helical" evidence="1">
    <location>
        <begin position="60"/>
        <end position="80"/>
    </location>
</feature>
<evidence type="ECO:0000313" key="2">
    <source>
        <dbReference type="EMBL" id="KQB86711.1"/>
    </source>
</evidence>
<evidence type="ECO:0008006" key="4">
    <source>
        <dbReference type="Google" id="ProtNLM"/>
    </source>
</evidence>
<feature type="transmembrane region" description="Helical" evidence="1">
    <location>
        <begin position="133"/>
        <end position="157"/>
    </location>
</feature>
<comment type="caution">
    <text evidence="2">The sequence shown here is derived from an EMBL/GenBank/DDBJ whole genome shotgun (WGS) entry which is preliminary data.</text>
</comment>
<gene>
    <name evidence="2" type="ORF">Clow_00919</name>
</gene>
<sequence>MRSRARNFVGAASGVVALSVVAFFALGLIWGLSYPTYRGTVVSGGAMEVDAGSGQEFRSWALLVFGSGALSAAMAVAVFLRSARSRGLAMQLWLAVTSVVGTVLAYDAGLWLARLRLPVPSLESLHPGDTIEMVGAVSLGAPIAVLFPALMSTLAYWSCAVVSRSDEVLDTADPARYYNQGAEIRP</sequence>
<name>A0A0Q0UFB4_9CORY</name>
<keyword evidence="3" id="KW-1185">Reference proteome</keyword>
<evidence type="ECO:0000313" key="3">
    <source>
        <dbReference type="Proteomes" id="UP000050488"/>
    </source>
</evidence>
<dbReference type="AlphaFoldDB" id="A0A0Q0UFB4"/>
<accession>A0A0Q0UFB4</accession>
<dbReference type="OrthoDB" id="4411874at2"/>
<dbReference type="EMBL" id="LKEV01000002">
    <property type="protein sequence ID" value="KQB86711.1"/>
    <property type="molecule type" value="Genomic_DNA"/>
</dbReference>
<dbReference type="RefSeq" id="WP_055176908.1">
    <property type="nucleotide sequence ID" value="NZ_JAUSQY010000001.1"/>
</dbReference>
<reference evidence="2 3" key="1">
    <citation type="submission" date="2015-10" db="EMBL/GenBank/DDBJ databases">
        <title>Corynebacteirum lowii and Corynebacterium oculi species nova, derived from human clinical disease and and emended description of Corynebacterium mastiditis.</title>
        <authorList>
            <person name="Bernard K."/>
            <person name="Pacheco A.L."/>
            <person name="Mcdougall C."/>
            <person name="Burtx T."/>
            <person name="Weibe D."/>
            <person name="Tyler S."/>
            <person name="Olson A.B."/>
            <person name="Cnockaert M."/>
            <person name="Eguchi H."/>
            <person name="Kuwahara T."/>
            <person name="Nakayama-Imaohji H."/>
            <person name="Boudewijins M."/>
            <person name="Van Hoecke F."/>
            <person name="Bernier A.-M."/>
            <person name="Vandamme P."/>
        </authorList>
    </citation>
    <scope>NUCLEOTIDE SEQUENCE [LARGE SCALE GENOMIC DNA]</scope>
    <source>
        <strain evidence="2 3">NML 130206</strain>
    </source>
</reference>
<keyword evidence="1" id="KW-0472">Membrane</keyword>
<feature type="transmembrane region" description="Helical" evidence="1">
    <location>
        <begin position="92"/>
        <end position="113"/>
    </location>
</feature>
<feature type="transmembrane region" description="Helical" evidence="1">
    <location>
        <begin position="7"/>
        <end position="30"/>
    </location>
</feature>